<proteinExistence type="predicted"/>
<name>A0A9W7A4Y9_9STRA</name>
<evidence type="ECO:0000313" key="3">
    <source>
        <dbReference type="Proteomes" id="UP001165082"/>
    </source>
</evidence>
<feature type="non-terminal residue" evidence="2">
    <location>
        <position position="106"/>
    </location>
</feature>
<gene>
    <name evidence="2" type="ORF">TrRE_jg12925</name>
</gene>
<organism evidence="2 3">
    <name type="scientific">Triparma retinervis</name>
    <dbReference type="NCBI Taxonomy" id="2557542"/>
    <lineage>
        <taxon>Eukaryota</taxon>
        <taxon>Sar</taxon>
        <taxon>Stramenopiles</taxon>
        <taxon>Ochrophyta</taxon>
        <taxon>Bolidophyceae</taxon>
        <taxon>Parmales</taxon>
        <taxon>Triparmaceae</taxon>
        <taxon>Triparma</taxon>
    </lineage>
</organism>
<feature type="compositionally biased region" description="Basic and acidic residues" evidence="1">
    <location>
        <begin position="1"/>
        <end position="14"/>
    </location>
</feature>
<keyword evidence="3" id="KW-1185">Reference proteome</keyword>
<accession>A0A9W7A4Y9</accession>
<evidence type="ECO:0000313" key="2">
    <source>
        <dbReference type="EMBL" id="GMH62034.1"/>
    </source>
</evidence>
<sequence length="106" mass="11431">MEEEKKRLEEERQLESLLSEESQVEARDGESKGGASKEKVQGETKDEVENESQVGNGIAEEAAEPAGEVLVAGSDDIERGLIESCATKDVIGESGDSEGDFNRDTE</sequence>
<comment type="caution">
    <text evidence="2">The sequence shown here is derived from an EMBL/GenBank/DDBJ whole genome shotgun (WGS) entry which is preliminary data.</text>
</comment>
<evidence type="ECO:0000256" key="1">
    <source>
        <dbReference type="SAM" id="MobiDB-lite"/>
    </source>
</evidence>
<feature type="compositionally biased region" description="Low complexity" evidence="1">
    <location>
        <begin position="55"/>
        <end position="67"/>
    </location>
</feature>
<dbReference type="AlphaFoldDB" id="A0A9W7A4Y9"/>
<reference evidence="2" key="1">
    <citation type="submission" date="2022-07" db="EMBL/GenBank/DDBJ databases">
        <title>Genome analysis of Parmales, a sister group of diatoms, reveals the evolutionary specialization of diatoms from phago-mixotrophs to photoautotrophs.</title>
        <authorList>
            <person name="Ban H."/>
            <person name="Sato S."/>
            <person name="Yoshikawa S."/>
            <person name="Kazumasa Y."/>
            <person name="Nakamura Y."/>
            <person name="Ichinomiya M."/>
            <person name="Saitoh K."/>
            <person name="Sato N."/>
            <person name="Blanc-Mathieu R."/>
            <person name="Endo H."/>
            <person name="Kuwata A."/>
            <person name="Ogata H."/>
        </authorList>
    </citation>
    <scope>NUCLEOTIDE SEQUENCE</scope>
</reference>
<dbReference type="Proteomes" id="UP001165082">
    <property type="component" value="Unassembled WGS sequence"/>
</dbReference>
<feature type="region of interest" description="Disordered" evidence="1">
    <location>
        <begin position="1"/>
        <end position="67"/>
    </location>
</feature>
<feature type="compositionally biased region" description="Basic and acidic residues" evidence="1">
    <location>
        <begin position="24"/>
        <end position="47"/>
    </location>
</feature>
<dbReference type="EMBL" id="BRXZ01006527">
    <property type="protein sequence ID" value="GMH62034.1"/>
    <property type="molecule type" value="Genomic_DNA"/>
</dbReference>
<protein>
    <submittedName>
        <fullName evidence="2">Uncharacterized protein</fullName>
    </submittedName>
</protein>